<proteinExistence type="predicted"/>
<dbReference type="OrthoDB" id="3643498at2759"/>
<dbReference type="GeneID" id="35599414"/>
<dbReference type="AlphaFoldDB" id="A0A2D3VCY6"/>
<reference evidence="1 2" key="1">
    <citation type="submission" date="2016-03" db="EMBL/GenBank/DDBJ databases">
        <authorList>
            <person name="Ploux O."/>
        </authorList>
    </citation>
    <scope>NUCLEOTIDE SEQUENCE [LARGE SCALE GENOMIC DNA]</scope>
    <source>
        <strain evidence="1 2">URUG2</strain>
    </source>
</reference>
<name>A0A2D3VCY6_9PEZI</name>
<evidence type="ECO:0008006" key="3">
    <source>
        <dbReference type="Google" id="ProtNLM"/>
    </source>
</evidence>
<protein>
    <recommendedName>
        <fullName evidence="3">F-box domain-containing protein</fullName>
    </recommendedName>
</protein>
<dbReference type="EMBL" id="FJUY01000005">
    <property type="protein sequence ID" value="CZT18393.1"/>
    <property type="molecule type" value="Genomic_DNA"/>
</dbReference>
<sequence length="263" mass="30391">MSTAIIPHWKTVAENASNQSHKRYHMKMAANKPQKPNSESYTYATLFGNEAKPAVRAVFDTMELAEMILGEICMRDLLISVQRTCKQWKSIIDASYRLQEALFFRPINKKRLVYCGNTEDERISVVVDRKLIADVPEEASNPIYEHPIVTNKCSKIRKYNPFPARQAMDHPQASWRRQLITQPPLAELNWWYFEGDVRITKTVRASSSIGVTLGDFANGISLRSRYYHERWSWQRADWDHAPAVAKIEPARKSAYTEGQWVAE</sequence>
<dbReference type="RefSeq" id="XP_023625283.1">
    <property type="nucleotide sequence ID" value="XM_023769515.1"/>
</dbReference>
<dbReference type="Proteomes" id="UP000225277">
    <property type="component" value="Unassembled WGS sequence"/>
</dbReference>
<accession>A0A2D3VCY6</accession>
<gene>
    <name evidence="1" type="ORF">RCC_04237</name>
</gene>
<organism evidence="1 2">
    <name type="scientific">Ramularia collo-cygni</name>
    <dbReference type="NCBI Taxonomy" id="112498"/>
    <lineage>
        <taxon>Eukaryota</taxon>
        <taxon>Fungi</taxon>
        <taxon>Dikarya</taxon>
        <taxon>Ascomycota</taxon>
        <taxon>Pezizomycotina</taxon>
        <taxon>Dothideomycetes</taxon>
        <taxon>Dothideomycetidae</taxon>
        <taxon>Mycosphaerellales</taxon>
        <taxon>Mycosphaerellaceae</taxon>
        <taxon>Ramularia</taxon>
    </lineage>
</organism>
<keyword evidence="2" id="KW-1185">Reference proteome</keyword>
<evidence type="ECO:0000313" key="2">
    <source>
        <dbReference type="Proteomes" id="UP000225277"/>
    </source>
</evidence>
<dbReference type="STRING" id="112498.A0A2D3VCY6"/>
<evidence type="ECO:0000313" key="1">
    <source>
        <dbReference type="EMBL" id="CZT18393.1"/>
    </source>
</evidence>